<dbReference type="EMBL" id="SNRW01001216">
    <property type="protein sequence ID" value="KAA6397279.1"/>
    <property type="molecule type" value="Genomic_DNA"/>
</dbReference>
<accession>A0A5J4WT45</accession>
<sequence length="129" mass="15130">MKKKHTIDENLKQKEAKAQIGNQVEMRQIEISSKTVWQAIIPSINYSKNKNACAFIIQKRSSCCNRFDVREQDFDDNVATPDNVVVFDKKKNVIYSIDDYTTAVGFNDKDHKYKRNLKKQYYLNVDDDE</sequence>
<organism evidence="1 2">
    <name type="scientific">Streblomastix strix</name>
    <dbReference type="NCBI Taxonomy" id="222440"/>
    <lineage>
        <taxon>Eukaryota</taxon>
        <taxon>Metamonada</taxon>
        <taxon>Preaxostyla</taxon>
        <taxon>Oxymonadida</taxon>
        <taxon>Streblomastigidae</taxon>
        <taxon>Streblomastix</taxon>
    </lineage>
</organism>
<proteinExistence type="predicted"/>
<protein>
    <submittedName>
        <fullName evidence="1">Uncharacterized protein</fullName>
    </submittedName>
</protein>
<dbReference type="Proteomes" id="UP000324800">
    <property type="component" value="Unassembled WGS sequence"/>
</dbReference>
<dbReference type="AlphaFoldDB" id="A0A5J4WT45"/>
<comment type="caution">
    <text evidence="1">The sequence shown here is derived from an EMBL/GenBank/DDBJ whole genome shotgun (WGS) entry which is preliminary data.</text>
</comment>
<evidence type="ECO:0000313" key="2">
    <source>
        <dbReference type="Proteomes" id="UP000324800"/>
    </source>
</evidence>
<name>A0A5J4WT45_9EUKA</name>
<evidence type="ECO:0000313" key="1">
    <source>
        <dbReference type="EMBL" id="KAA6397279.1"/>
    </source>
</evidence>
<reference evidence="1 2" key="1">
    <citation type="submission" date="2019-03" db="EMBL/GenBank/DDBJ databases">
        <title>Single cell metagenomics reveals metabolic interactions within the superorganism composed of flagellate Streblomastix strix and complex community of Bacteroidetes bacteria on its surface.</title>
        <authorList>
            <person name="Treitli S.C."/>
            <person name="Kolisko M."/>
            <person name="Husnik F."/>
            <person name="Keeling P."/>
            <person name="Hampl V."/>
        </authorList>
    </citation>
    <scope>NUCLEOTIDE SEQUENCE [LARGE SCALE GENOMIC DNA]</scope>
    <source>
        <strain evidence="1">ST1C</strain>
    </source>
</reference>
<gene>
    <name evidence="1" type="ORF">EZS28_007197</name>
</gene>